<name>A0A1G6P162_9ACTN</name>
<dbReference type="Proteomes" id="UP000199034">
    <property type="component" value="Unassembled WGS sequence"/>
</dbReference>
<dbReference type="InterPro" id="IPR029058">
    <property type="entry name" value="AB_hydrolase_fold"/>
</dbReference>
<dbReference type="STRING" id="1045774.SAMN05421872_103435"/>
<evidence type="ECO:0000313" key="2">
    <source>
        <dbReference type="EMBL" id="SDC73236.1"/>
    </source>
</evidence>
<dbReference type="Pfam" id="PF08840">
    <property type="entry name" value="BAAT_C"/>
    <property type="match status" value="1"/>
</dbReference>
<accession>A0A1G6P162</accession>
<protein>
    <submittedName>
        <fullName evidence="2">BAAT / Acyl-CoA thioester hydrolase C terminal</fullName>
    </submittedName>
</protein>
<reference evidence="2 3" key="1">
    <citation type="submission" date="2016-10" db="EMBL/GenBank/DDBJ databases">
        <authorList>
            <person name="de Groot N.N."/>
        </authorList>
    </citation>
    <scope>NUCLEOTIDE SEQUENCE [LARGE SCALE GENOMIC DNA]</scope>
    <source>
        <strain evidence="2 3">CGMCC 4.6858</strain>
    </source>
</reference>
<organism evidence="2 3">
    <name type="scientific">Nocardioides lianchengensis</name>
    <dbReference type="NCBI Taxonomy" id="1045774"/>
    <lineage>
        <taxon>Bacteria</taxon>
        <taxon>Bacillati</taxon>
        <taxon>Actinomycetota</taxon>
        <taxon>Actinomycetes</taxon>
        <taxon>Propionibacteriales</taxon>
        <taxon>Nocardioidaceae</taxon>
        <taxon>Nocardioides</taxon>
    </lineage>
</organism>
<feature type="domain" description="BAAT/Acyl-CoA thioester hydrolase C-terminal" evidence="1">
    <location>
        <begin position="68"/>
        <end position="263"/>
    </location>
</feature>
<evidence type="ECO:0000259" key="1">
    <source>
        <dbReference type="Pfam" id="PF08840"/>
    </source>
</evidence>
<proteinExistence type="predicted"/>
<gene>
    <name evidence="2" type="ORF">SAMN05421872_103435</name>
</gene>
<dbReference type="AlphaFoldDB" id="A0A1G6P162"/>
<dbReference type="Gene3D" id="3.40.50.1820">
    <property type="entry name" value="alpha/beta hydrolase"/>
    <property type="match status" value="1"/>
</dbReference>
<keyword evidence="3" id="KW-1185">Reference proteome</keyword>
<keyword evidence="2" id="KW-0378">Hydrolase</keyword>
<dbReference type="GO" id="GO:0006631">
    <property type="term" value="P:fatty acid metabolic process"/>
    <property type="evidence" value="ECO:0007669"/>
    <property type="project" value="TreeGrafter"/>
</dbReference>
<dbReference type="GO" id="GO:0006637">
    <property type="term" value="P:acyl-CoA metabolic process"/>
    <property type="evidence" value="ECO:0007669"/>
    <property type="project" value="TreeGrafter"/>
</dbReference>
<dbReference type="PANTHER" id="PTHR10824">
    <property type="entry name" value="ACYL-COENZYME A THIOESTERASE-RELATED"/>
    <property type="match status" value="1"/>
</dbReference>
<dbReference type="EMBL" id="FMZM01000003">
    <property type="protein sequence ID" value="SDC73236.1"/>
    <property type="molecule type" value="Genomic_DNA"/>
</dbReference>
<sequence>MEEITAEPPGLLVRPGAARDVGTAVLLLAGSSGRVDEGRARVLAAAGATVWAIRWFGGPGQQPAPYDVPLELFAEALDRLRSEADRLAVVGTSFGAEAALLTASYDGPVDACVAFAPTSVVWTGYDGERATSHWTRAGLPLPCVPFVADWAPAEDPPAFRDHYARSLDAAPATVREAATIPVERIGGDLVLVAGGDDQVWPSSDHARAIAVRRAAHGLATTVVEHPVAGHRTVLPGEAVVRGGMSMRRGGTPMADQALGAAAWPHLVAALGLAPEATNPRRVTP</sequence>
<dbReference type="RefSeq" id="WP_211752788.1">
    <property type="nucleotide sequence ID" value="NZ_FMZM01000003.1"/>
</dbReference>
<dbReference type="PANTHER" id="PTHR10824:SF4">
    <property type="entry name" value="ACYL-COENZYME A THIOESTERASE 1-LIKE"/>
    <property type="match status" value="1"/>
</dbReference>
<evidence type="ECO:0000313" key="3">
    <source>
        <dbReference type="Proteomes" id="UP000199034"/>
    </source>
</evidence>
<dbReference type="SUPFAM" id="SSF53474">
    <property type="entry name" value="alpha/beta-Hydrolases"/>
    <property type="match status" value="1"/>
</dbReference>
<dbReference type="GO" id="GO:0047617">
    <property type="term" value="F:fatty acyl-CoA hydrolase activity"/>
    <property type="evidence" value="ECO:0007669"/>
    <property type="project" value="TreeGrafter"/>
</dbReference>
<dbReference type="InterPro" id="IPR014940">
    <property type="entry name" value="BAAT_C"/>
</dbReference>